<organism evidence="3 6">
    <name type="scientific">Pseudoalteromonas piscicida</name>
    <dbReference type="NCBI Taxonomy" id="43662"/>
    <lineage>
        <taxon>Bacteria</taxon>
        <taxon>Pseudomonadati</taxon>
        <taxon>Pseudomonadota</taxon>
        <taxon>Gammaproteobacteria</taxon>
        <taxon>Alteromonadales</taxon>
        <taxon>Pseudoalteromonadaceae</taxon>
        <taxon>Pseudoalteromonas</taxon>
    </lineage>
</organism>
<evidence type="ECO:0000313" key="2">
    <source>
        <dbReference type="EMBL" id="ATD05639.1"/>
    </source>
</evidence>
<dbReference type="EMBL" id="CP011924">
    <property type="protein sequence ID" value="ATD05639.1"/>
    <property type="molecule type" value="Genomic_DNA"/>
</dbReference>
<evidence type="ECO:0000259" key="1">
    <source>
        <dbReference type="Pfam" id="PF04965"/>
    </source>
</evidence>
<reference evidence="4" key="5">
    <citation type="submission" date="2019-09" db="EMBL/GenBank/DDBJ databases">
        <title>Co-occurence of chitin degradation, pigmentation and bioactivity in marine Pseudoalteromonas.</title>
        <authorList>
            <person name="Sonnenschein E.C."/>
            <person name="Bech P.K."/>
        </authorList>
    </citation>
    <scope>NUCLEOTIDE SEQUENCE</scope>
    <source>
        <strain evidence="4">S1607</strain>
    </source>
</reference>
<proteinExistence type="predicted"/>
<dbReference type="RefSeq" id="WP_017218947.1">
    <property type="nucleotide sequence ID" value="NZ_CP011924.1"/>
</dbReference>
<evidence type="ECO:0000313" key="4">
    <source>
        <dbReference type="EMBL" id="TMN72802.1"/>
    </source>
</evidence>
<dbReference type="AlphaFoldDB" id="A0A0F4Q7B2"/>
<keyword evidence="5" id="KW-1185">Reference proteome</keyword>
<accession>A0A0F4Q7B2</accession>
<dbReference type="EMBL" id="CP031761">
    <property type="protein sequence ID" value="AXR01664.1"/>
    <property type="molecule type" value="Genomic_DNA"/>
</dbReference>
<dbReference type="Proteomes" id="UP000305423">
    <property type="component" value="Unassembled WGS sequence"/>
</dbReference>
<evidence type="ECO:0000313" key="7">
    <source>
        <dbReference type="Proteomes" id="UP000305423"/>
    </source>
</evidence>
<evidence type="ECO:0000313" key="3">
    <source>
        <dbReference type="EMBL" id="AXR01664.1"/>
    </source>
</evidence>
<protein>
    <submittedName>
        <fullName evidence="3">Baseplate assembly protein W</fullName>
    </submittedName>
</protein>
<name>A0A0F4Q7B2_PSEO7</name>
<dbReference type="Gene3D" id="3.10.450.40">
    <property type="match status" value="1"/>
</dbReference>
<reference evidence="4 7" key="2">
    <citation type="submission" date="2017-12" db="EMBL/GenBank/DDBJ databases">
        <authorList>
            <person name="Paulsen S."/>
            <person name="Gram L.K."/>
        </authorList>
    </citation>
    <scope>NUCLEOTIDE SEQUENCE [LARGE SCALE GENOMIC DNA]</scope>
    <source>
        <strain evidence="4 7">S1607</strain>
    </source>
</reference>
<gene>
    <name evidence="4" type="ORF">CWB74_21965</name>
    <name evidence="3" type="ORF">D0511_05935</name>
    <name evidence="2" type="ORF">PPIS_a0314</name>
</gene>
<reference evidence="2 5" key="1">
    <citation type="submission" date="2015-06" db="EMBL/GenBank/DDBJ databases">
        <authorList>
            <person name="Xie B.-B."/>
            <person name="Rong J.-C."/>
            <person name="Qin Q.-L."/>
            <person name="Zhang Y.-Z."/>
        </authorList>
    </citation>
    <scope>NUCLEOTIDE SEQUENCE [LARGE SCALE GENOMIC DNA]</scope>
    <source>
        <strain evidence="2 5">JCM 20779</strain>
    </source>
</reference>
<dbReference type="EMBL" id="PNEL01000078">
    <property type="protein sequence ID" value="TMN72802.1"/>
    <property type="molecule type" value="Genomic_DNA"/>
</dbReference>
<dbReference type="OrthoDB" id="9802846at2"/>
<dbReference type="SUPFAM" id="SSF160719">
    <property type="entry name" value="gpW/gp25-like"/>
    <property type="match status" value="1"/>
</dbReference>
<evidence type="ECO:0000313" key="5">
    <source>
        <dbReference type="Proteomes" id="UP000016521"/>
    </source>
</evidence>
<dbReference type="Proteomes" id="UP000258102">
    <property type="component" value="Chromosome 1"/>
</dbReference>
<evidence type="ECO:0000313" key="6">
    <source>
        <dbReference type="Proteomes" id="UP000258102"/>
    </source>
</evidence>
<dbReference type="InterPro" id="IPR007048">
    <property type="entry name" value="IraD/Gp25-like"/>
</dbReference>
<dbReference type="Proteomes" id="UP000016521">
    <property type="component" value="Chromosome I"/>
</dbReference>
<reference evidence="7" key="4">
    <citation type="submission" date="2019-06" db="EMBL/GenBank/DDBJ databases">
        <title>Co-occurence of chitin degradation, pigmentation and bioactivity in marine Pseudoalteromonas.</title>
        <authorList>
            <person name="Sonnenschein E.C."/>
            <person name="Bech P.K."/>
        </authorList>
    </citation>
    <scope>NUCLEOTIDE SEQUENCE [LARGE SCALE GENOMIC DNA]</scope>
    <source>
        <strain evidence="7">S1607</strain>
    </source>
</reference>
<dbReference type="Pfam" id="PF04965">
    <property type="entry name" value="GPW_gp25"/>
    <property type="match status" value="1"/>
</dbReference>
<sequence>MIGMNAKTGKPLGGVEHLKQSIRDIVTTPLGSRVMRRDYGCGLYELVDRPFSHSLVGDITMTIANALEKWEPRFQLDGVAVHPAGEGKLSIEIKGLYLINGEPVTIEGIQI</sequence>
<dbReference type="KEGG" id="ppis:B1L02_11810"/>
<feature type="domain" description="IraD/Gp25-like" evidence="1">
    <location>
        <begin position="15"/>
        <end position="96"/>
    </location>
</feature>
<reference evidence="3 6" key="3">
    <citation type="submission" date="2018-08" db="EMBL/GenBank/DDBJ databases">
        <title>Whole Genome Sequences of Two Pseudoalteromonas piscicida Strains, DE1-A and DE2-A, which Exhibit Strong Antibacterial Activity against Vibrio vulnificus.</title>
        <authorList>
            <person name="Richards G.P."/>
            <person name="Needleman D.S."/>
            <person name="Watson M.A."/>
            <person name="Polson S.W."/>
        </authorList>
    </citation>
    <scope>NUCLEOTIDE SEQUENCE [LARGE SCALE GENOMIC DNA]</scope>
    <source>
        <strain evidence="3 6">DE2-A</strain>
    </source>
</reference>
<dbReference type="GeneID" id="98335015"/>